<accession>A0ABW5CXJ5</accession>
<dbReference type="InterPro" id="IPR000182">
    <property type="entry name" value="GNAT_dom"/>
</dbReference>
<proteinExistence type="predicted"/>
<evidence type="ECO:0000259" key="1">
    <source>
        <dbReference type="PROSITE" id="PS51186"/>
    </source>
</evidence>
<dbReference type="Gene3D" id="3.40.630.30">
    <property type="match status" value="1"/>
</dbReference>
<keyword evidence="3" id="KW-1185">Reference proteome</keyword>
<name>A0ABW5CXJ5_9BACT</name>
<gene>
    <name evidence="2" type="ORF">ACFSKP_12425</name>
</gene>
<dbReference type="Pfam" id="PF13302">
    <property type="entry name" value="Acetyltransf_3"/>
    <property type="match status" value="1"/>
</dbReference>
<dbReference type="GO" id="GO:0016746">
    <property type="term" value="F:acyltransferase activity"/>
    <property type="evidence" value="ECO:0007669"/>
    <property type="project" value="UniProtKB-KW"/>
</dbReference>
<keyword evidence="2" id="KW-0012">Acyltransferase</keyword>
<dbReference type="PROSITE" id="PS51186">
    <property type="entry name" value="GNAT"/>
    <property type="match status" value="1"/>
</dbReference>
<evidence type="ECO:0000313" key="3">
    <source>
        <dbReference type="Proteomes" id="UP001597374"/>
    </source>
</evidence>
<dbReference type="RefSeq" id="WP_250432272.1">
    <property type="nucleotide sequence ID" value="NZ_JALPRR010000006.1"/>
</dbReference>
<comment type="caution">
    <text evidence="2">The sequence shown here is derived from an EMBL/GenBank/DDBJ whole genome shotgun (WGS) entry which is preliminary data.</text>
</comment>
<protein>
    <submittedName>
        <fullName evidence="2">GNAT family N-acetyltransferase</fullName>
        <ecNumber evidence="2">2.3.-.-</ecNumber>
    </submittedName>
</protein>
<sequence>MTSATISLPITIAPNLYLRQAGIADAPAVFNLINTHRNYLRQWLPFIDQSQSVKDTEHFLRSVTAPGNRSDLVFAILYEEEVVGIIGYKQIDYVNQKLEIGYWLGEPYQGKGIMLRSCAALVRHAFNSMNMNRVQINVGVGNEKSSNIPKKLGFVFEGIERDGELLHGRFHDLENYSLLKREWQAQEG</sequence>
<evidence type="ECO:0000313" key="2">
    <source>
        <dbReference type="EMBL" id="MFD2247067.1"/>
    </source>
</evidence>
<dbReference type="InterPro" id="IPR016181">
    <property type="entry name" value="Acyl_CoA_acyltransferase"/>
</dbReference>
<dbReference type="SUPFAM" id="SSF55729">
    <property type="entry name" value="Acyl-CoA N-acyltransferases (Nat)"/>
    <property type="match status" value="1"/>
</dbReference>
<dbReference type="Proteomes" id="UP001597374">
    <property type="component" value="Unassembled WGS sequence"/>
</dbReference>
<reference evidence="3" key="1">
    <citation type="journal article" date="2019" name="Int. J. Syst. Evol. Microbiol.">
        <title>The Global Catalogue of Microorganisms (GCM) 10K type strain sequencing project: providing services to taxonomists for standard genome sequencing and annotation.</title>
        <authorList>
            <consortium name="The Broad Institute Genomics Platform"/>
            <consortium name="The Broad Institute Genome Sequencing Center for Infectious Disease"/>
            <person name="Wu L."/>
            <person name="Ma J."/>
        </authorList>
    </citation>
    <scope>NUCLEOTIDE SEQUENCE [LARGE SCALE GENOMIC DNA]</scope>
    <source>
        <strain evidence="3">CGMCC 4.1782</strain>
    </source>
</reference>
<organism evidence="2 3">
    <name type="scientific">Pontibacter ruber</name>
    <dbReference type="NCBI Taxonomy" id="1343895"/>
    <lineage>
        <taxon>Bacteria</taxon>
        <taxon>Pseudomonadati</taxon>
        <taxon>Bacteroidota</taxon>
        <taxon>Cytophagia</taxon>
        <taxon>Cytophagales</taxon>
        <taxon>Hymenobacteraceae</taxon>
        <taxon>Pontibacter</taxon>
    </lineage>
</organism>
<dbReference type="EC" id="2.3.-.-" evidence="2"/>
<dbReference type="InterPro" id="IPR051908">
    <property type="entry name" value="Ribosomal_N-acetyltransferase"/>
</dbReference>
<dbReference type="PANTHER" id="PTHR43441:SF12">
    <property type="entry name" value="RIBOSOMAL N-ACETYLTRANSFERASE YDAF-RELATED"/>
    <property type="match status" value="1"/>
</dbReference>
<keyword evidence="2" id="KW-0808">Transferase</keyword>
<dbReference type="EMBL" id="JBHUIM010000002">
    <property type="protein sequence ID" value="MFD2247067.1"/>
    <property type="molecule type" value="Genomic_DNA"/>
</dbReference>
<dbReference type="PANTHER" id="PTHR43441">
    <property type="entry name" value="RIBOSOMAL-PROTEIN-SERINE ACETYLTRANSFERASE"/>
    <property type="match status" value="1"/>
</dbReference>
<feature type="domain" description="N-acetyltransferase" evidence="1">
    <location>
        <begin position="28"/>
        <end position="172"/>
    </location>
</feature>